<dbReference type="GO" id="GO:0005509">
    <property type="term" value="F:calcium ion binding"/>
    <property type="evidence" value="ECO:0007669"/>
    <property type="project" value="InterPro"/>
</dbReference>
<dbReference type="PATRIC" id="fig|745776.4.peg.3699"/>
<keyword evidence="3" id="KW-0614">Plasmid</keyword>
<sequence>MEFKPKAKTTINPRPLQRRPGSGETASPTPARVSLASHLQRFTSTPVQAQRQAVRPVLQAAELRSQEERRTTLQRQALKQTALTPLSLGAAEPALLRQPIPPESVLRHPQTPADWVTVMRAQAEQIEGRTISARESAQFSALQRQVTQTLVQGFRTDRRPAQERQDAYAAHLVALQRHPINAPVARAVLGLIPPGERPALQRAVDLTLQREQEQVAQAAQAHRTLAVQRQLAELDVEATRPILERIQARRGGGHPLPTAVQRHLEQGLNHDLSRVRIHDDAEADKLAKGVNSVAFTTGTDIFFRQGTFNPNTQTGLELLAHEVTHTVQQSRGQVGQGIDPDAGLEQEAQAMGKRLGRHQVLGLPASRPRVPSVAGSPLSSSKHQFVLQRQTAPDMPAPLKANKQSWTRTFYGQAKGVRFRLTVQRSAAGHLHARYWVTPGHRSGWHLEGQIREDDTFVLHGHNGATFRGRFLSGGQGFRAAFHRGTAFRAEDLEMTTGSGAGRTSLPTAAAPRPSTSVHPPMADLSPEIKSAPTGVSSAQVVDQAPVSRPRTSSVAPRTSAPQDSVPSLSAEAPTGQGWTAQHTGIKGFDRQPEVQAAIVWGAAQLKVDPNELAATIGYETMGTFSPAVENEAARRKGKKGAVGLIQFTPSVGIPSLNDFLATKAGRAHAQALGIAARSVTRDGLLRMTPMEQMRYVVLYFHIPVNALPAGATYDKIYQKILAPGRNGDVWYTQGTKNYADNRQFDTDRDGKITRLEAAAVLRDRGMVVNYFAPTAGSSSGQPTAEAVTSSVRPATPAKPSPRPTAPPVRSTPTPVAQTVTPAQARPQMDPQGTYDDRITQALTAFTQSYRFPVVLHWMEDEQVREKTIQVQTPYYINAGSIQRSVQTNRSGMPAADRAIYQQMPSTVRTGKASPEEMHAAARLVAQRNPFGVHPHEITGAMLTAWLKRYGLGVDCSGFVTQALDYATTQASGKDPHLGDAGVRVNRASGTLNKNHKDFQAVATPAQVRPGDTMWLSGHIRIVVQVGPGPGGKGIQMMIAESTPNTQLPEARQHGVQSLTGVDRAIWWFTDENRFSTKGLKKKVASYNWEALPTDQWEVPNTWREETLVFSRYKPLAQGRKP</sequence>
<feature type="compositionally biased region" description="Polar residues" evidence="1">
    <location>
        <begin position="776"/>
        <end position="793"/>
    </location>
</feature>
<geneLocation type="plasmid" evidence="3 4">
    <name>P2</name>
</geneLocation>
<feature type="compositionally biased region" description="Polar residues" evidence="1">
    <location>
        <begin position="550"/>
        <end position="568"/>
    </location>
</feature>
<dbReference type="InterPro" id="IPR002048">
    <property type="entry name" value="EF_hand_dom"/>
</dbReference>
<proteinExistence type="predicted"/>
<feature type="region of interest" description="Disordered" evidence="1">
    <location>
        <begin position="775"/>
        <end position="832"/>
    </location>
</feature>
<accession>H8H2A7</accession>
<organism evidence="3 4">
    <name type="scientific">Deinococcus gobiensis (strain DSM 21396 / JCM 16679 / CGMCC 1.7299 / I-0)</name>
    <dbReference type="NCBI Taxonomy" id="745776"/>
    <lineage>
        <taxon>Bacteria</taxon>
        <taxon>Thermotogati</taxon>
        <taxon>Deinococcota</taxon>
        <taxon>Deinococci</taxon>
        <taxon>Deinococcales</taxon>
        <taxon>Deinococcaceae</taxon>
        <taxon>Deinococcus</taxon>
    </lineage>
</organism>
<evidence type="ECO:0000256" key="1">
    <source>
        <dbReference type="SAM" id="MobiDB-lite"/>
    </source>
</evidence>
<dbReference type="OrthoDB" id="64650at2"/>
<evidence type="ECO:0000259" key="2">
    <source>
        <dbReference type="PROSITE" id="PS50222"/>
    </source>
</evidence>
<dbReference type="HOGENOM" id="CLU_280154_0_0_0"/>
<evidence type="ECO:0000313" key="3">
    <source>
        <dbReference type="EMBL" id="AFD27654.1"/>
    </source>
</evidence>
<protein>
    <submittedName>
        <fullName evidence="3">Putative DNA segregation ATPase FtsK/SpoIIIE-like protein</fullName>
    </submittedName>
</protein>
<dbReference type="EMBL" id="CP002193">
    <property type="protein sequence ID" value="AFD27654.1"/>
    <property type="molecule type" value="Genomic_DNA"/>
</dbReference>
<feature type="compositionally biased region" description="Pro residues" evidence="1">
    <location>
        <begin position="797"/>
        <end position="807"/>
    </location>
</feature>
<name>H8H2A7_DEIGI</name>
<keyword evidence="4" id="KW-1185">Reference proteome</keyword>
<feature type="compositionally biased region" description="Low complexity" evidence="1">
    <location>
        <begin position="808"/>
        <end position="825"/>
    </location>
</feature>
<dbReference type="AlphaFoldDB" id="H8H2A7"/>
<feature type="domain" description="EF-hand" evidence="2">
    <location>
        <begin position="743"/>
        <end position="768"/>
    </location>
</feature>
<dbReference type="Proteomes" id="UP000007575">
    <property type="component" value="Plasmid P2"/>
</dbReference>
<gene>
    <name evidence="3" type="ordered locus">DGo_PB0385</name>
</gene>
<feature type="region of interest" description="Disordered" evidence="1">
    <location>
        <begin position="1"/>
        <end position="31"/>
    </location>
</feature>
<evidence type="ECO:0000313" key="4">
    <source>
        <dbReference type="Proteomes" id="UP000007575"/>
    </source>
</evidence>
<dbReference type="RefSeq" id="WP_014686746.1">
    <property type="nucleotide sequence ID" value="NC_017791.1"/>
</dbReference>
<dbReference type="Pfam" id="PF13699">
    <property type="entry name" value="eCIS_core"/>
    <property type="match status" value="1"/>
</dbReference>
<dbReference type="KEGG" id="dgo:DGo_PB0385"/>
<dbReference type="InterPro" id="IPR025295">
    <property type="entry name" value="eCIS_core_dom"/>
</dbReference>
<dbReference type="PROSITE" id="PS50222">
    <property type="entry name" value="EF_HAND_2"/>
    <property type="match status" value="1"/>
</dbReference>
<feature type="region of interest" description="Disordered" evidence="1">
    <location>
        <begin position="497"/>
        <end position="583"/>
    </location>
</feature>
<reference evidence="3 4" key="1">
    <citation type="journal article" date="2012" name="PLoS ONE">
        <title>Genome sequence and transcriptome analysis of the radioresistant bacterium Deinococcus gobiensis: insights into the extreme environmental adaptations.</title>
        <authorList>
            <person name="Yuan M."/>
            <person name="Chen M."/>
            <person name="Zhang W."/>
            <person name="Lu W."/>
            <person name="Wang J."/>
            <person name="Yang M."/>
            <person name="Zhao P."/>
            <person name="Tang R."/>
            <person name="Li X."/>
            <person name="Hao Y."/>
            <person name="Zhou Z."/>
            <person name="Zhan Y."/>
            <person name="Yu H."/>
            <person name="Teng C."/>
            <person name="Yan Y."/>
            <person name="Ping S."/>
            <person name="Wang Y."/>
            <person name="Lin M."/>
        </authorList>
    </citation>
    <scope>NUCLEOTIDE SEQUENCE [LARGE SCALE GENOMIC DNA]</scope>
    <source>
        <strain evidence="4">DSM 21396 / JCM 16679 / CGMCC 1.7299 / I-0</strain>
        <plasmid evidence="3">P2</plasmid>
    </source>
</reference>